<feature type="domain" description="CAP-Gly" evidence="7">
    <location>
        <begin position="58"/>
        <end position="94"/>
    </location>
</feature>
<dbReference type="STRING" id="431595.K3WSG1"/>
<dbReference type="PANTHER" id="PTHR15139">
    <property type="entry name" value="TUBULIN FOLDING COFACTOR C"/>
    <property type="match status" value="1"/>
</dbReference>
<evidence type="ECO:0000259" key="8">
    <source>
        <dbReference type="PROSITE" id="PS51329"/>
    </source>
</evidence>
<dbReference type="GO" id="GO:0007021">
    <property type="term" value="P:tubulin complex assembly"/>
    <property type="evidence" value="ECO:0007669"/>
    <property type="project" value="TreeGrafter"/>
</dbReference>
<dbReference type="InterPro" id="IPR012945">
    <property type="entry name" value="Tubulin-bd_cofactor_C_dom"/>
</dbReference>
<dbReference type="Pfam" id="PF07986">
    <property type="entry name" value="TBCC"/>
    <property type="match status" value="1"/>
</dbReference>
<dbReference type="OMA" id="CEFFVAC"/>
<proteinExistence type="inferred from homology"/>
<dbReference type="InParanoid" id="K3WSG1"/>
<feature type="domain" description="C-CAP/cofactor C-like" evidence="8">
    <location>
        <begin position="272"/>
        <end position="432"/>
    </location>
</feature>
<protein>
    <submittedName>
        <fullName evidence="9">Uncharacterized protein</fullName>
    </submittedName>
</protein>
<dbReference type="EMBL" id="GL376617">
    <property type="status" value="NOT_ANNOTATED_CDS"/>
    <property type="molecule type" value="Genomic_DNA"/>
</dbReference>
<keyword evidence="3" id="KW-0963">Cytoplasm</keyword>
<dbReference type="InterPro" id="IPR027684">
    <property type="entry name" value="TBCC"/>
</dbReference>
<dbReference type="GO" id="GO:0007023">
    <property type="term" value="P:post-chaperonin tubulin folding pathway"/>
    <property type="evidence" value="ECO:0007669"/>
    <property type="project" value="InterPro"/>
</dbReference>
<reference evidence="10" key="1">
    <citation type="journal article" date="2010" name="Genome Biol.">
        <title>Genome sequence of the necrotrophic plant pathogen Pythium ultimum reveals original pathogenicity mechanisms and effector repertoire.</title>
        <authorList>
            <person name="Levesque C.A."/>
            <person name="Brouwer H."/>
            <person name="Cano L."/>
            <person name="Hamilton J.P."/>
            <person name="Holt C."/>
            <person name="Huitema E."/>
            <person name="Raffaele S."/>
            <person name="Robideau G.P."/>
            <person name="Thines M."/>
            <person name="Win J."/>
            <person name="Zerillo M.M."/>
            <person name="Beakes G.W."/>
            <person name="Boore J.L."/>
            <person name="Busam D."/>
            <person name="Dumas B."/>
            <person name="Ferriera S."/>
            <person name="Fuerstenberg S.I."/>
            <person name="Gachon C.M."/>
            <person name="Gaulin E."/>
            <person name="Govers F."/>
            <person name="Grenville-Briggs L."/>
            <person name="Horner N."/>
            <person name="Hostetler J."/>
            <person name="Jiang R.H."/>
            <person name="Johnson J."/>
            <person name="Krajaejun T."/>
            <person name="Lin H."/>
            <person name="Meijer H.J."/>
            <person name="Moore B."/>
            <person name="Morris P."/>
            <person name="Phuntmart V."/>
            <person name="Puiu D."/>
            <person name="Shetty J."/>
            <person name="Stajich J.E."/>
            <person name="Tripathy S."/>
            <person name="Wawra S."/>
            <person name="van West P."/>
            <person name="Whitty B.R."/>
            <person name="Coutinho P.M."/>
            <person name="Henrissat B."/>
            <person name="Martin F."/>
            <person name="Thomas P.D."/>
            <person name="Tyler B.M."/>
            <person name="De Vries R.P."/>
            <person name="Kamoun S."/>
            <person name="Yandell M."/>
            <person name="Tisserat N."/>
            <person name="Buell C.R."/>
        </authorList>
    </citation>
    <scope>NUCLEOTIDE SEQUENCE</scope>
    <source>
        <strain evidence="10">DAOM:BR144</strain>
    </source>
</reference>
<dbReference type="SMART" id="SM01052">
    <property type="entry name" value="CAP_GLY"/>
    <property type="match status" value="1"/>
</dbReference>
<reference evidence="10" key="2">
    <citation type="submission" date="2010-04" db="EMBL/GenBank/DDBJ databases">
        <authorList>
            <person name="Buell R."/>
            <person name="Hamilton J."/>
            <person name="Hostetler J."/>
        </authorList>
    </citation>
    <scope>NUCLEOTIDE SEQUENCE [LARGE SCALE GENOMIC DNA]</scope>
    <source>
        <strain evidence="10">DAOM:BR144</strain>
    </source>
</reference>
<dbReference type="Gene3D" id="2.30.30.190">
    <property type="entry name" value="CAP Gly-rich-like domain"/>
    <property type="match status" value="1"/>
</dbReference>
<dbReference type="InterPro" id="IPR017901">
    <property type="entry name" value="C-CAP_CF_C-like"/>
</dbReference>
<dbReference type="SUPFAM" id="SSF74924">
    <property type="entry name" value="Cap-Gly domain"/>
    <property type="match status" value="1"/>
</dbReference>
<dbReference type="InterPro" id="IPR016098">
    <property type="entry name" value="CAP/MinC_C"/>
</dbReference>
<evidence type="ECO:0000313" key="10">
    <source>
        <dbReference type="Proteomes" id="UP000019132"/>
    </source>
</evidence>
<keyword evidence="10" id="KW-1185">Reference proteome</keyword>
<comment type="subcellular location">
    <subcellularLocation>
        <location evidence="1">Cytoplasm</location>
    </subcellularLocation>
</comment>
<comment type="similarity">
    <text evidence="2">Belongs to the TBCC family.</text>
</comment>
<evidence type="ECO:0000313" key="9">
    <source>
        <dbReference type="EnsemblProtists" id="PYU1_T007905"/>
    </source>
</evidence>
<dbReference type="VEuPathDB" id="FungiDB:PYU1_G007889"/>
<dbReference type="eggNOG" id="KOG2512">
    <property type="taxonomic scope" value="Eukaryota"/>
</dbReference>
<dbReference type="PROSITE" id="PS50245">
    <property type="entry name" value="CAP_GLY_2"/>
    <property type="match status" value="1"/>
</dbReference>
<dbReference type="GO" id="GO:0015631">
    <property type="term" value="F:tubulin binding"/>
    <property type="evidence" value="ECO:0007669"/>
    <property type="project" value="InterPro"/>
</dbReference>
<dbReference type="Gene3D" id="1.20.58.1250">
    <property type="entry name" value="Tubulin Binding Cofactor C, N-terminal domain"/>
    <property type="match status" value="1"/>
</dbReference>
<dbReference type="Pfam" id="PF16752">
    <property type="entry name" value="TBCC_N"/>
    <property type="match status" value="1"/>
</dbReference>
<dbReference type="InterPro" id="IPR038397">
    <property type="entry name" value="TBCC_N_sf"/>
</dbReference>
<feature type="compositionally biased region" description="Basic and acidic residues" evidence="6">
    <location>
        <begin position="251"/>
        <end position="273"/>
    </location>
</feature>
<dbReference type="InterPro" id="IPR000938">
    <property type="entry name" value="CAP-Gly_domain"/>
</dbReference>
<dbReference type="AlphaFoldDB" id="K3WSG1"/>
<evidence type="ECO:0000256" key="2">
    <source>
        <dbReference type="ARBA" id="ARBA00008848"/>
    </source>
</evidence>
<dbReference type="Proteomes" id="UP000019132">
    <property type="component" value="Unassembled WGS sequence"/>
</dbReference>
<dbReference type="InterPro" id="IPR036859">
    <property type="entry name" value="CAP-Gly_dom_sf"/>
</dbReference>
<dbReference type="eggNOG" id="KOG3206">
    <property type="taxonomic scope" value="Eukaryota"/>
</dbReference>
<reference evidence="9" key="3">
    <citation type="submission" date="2015-02" db="UniProtKB">
        <authorList>
            <consortium name="EnsemblProtists"/>
        </authorList>
    </citation>
    <scope>IDENTIFICATION</scope>
    <source>
        <strain evidence="9">DAOM BR144</strain>
    </source>
</reference>
<accession>K3WSG1</accession>
<keyword evidence="4" id="KW-0007">Acetylation</keyword>
<evidence type="ECO:0000256" key="5">
    <source>
        <dbReference type="ARBA" id="ARBA00026055"/>
    </source>
</evidence>
<dbReference type="Pfam" id="PF01302">
    <property type="entry name" value="CAP_GLY"/>
    <property type="match status" value="1"/>
</dbReference>
<dbReference type="PROSITE" id="PS51329">
    <property type="entry name" value="C_CAP_COFACTOR_C"/>
    <property type="match status" value="1"/>
</dbReference>
<dbReference type="Gene3D" id="2.160.20.70">
    <property type="match status" value="1"/>
</dbReference>
<dbReference type="PANTHER" id="PTHR15139:SF0">
    <property type="entry name" value="TUBULIN-SPECIFIC CHAPERONE C"/>
    <property type="match status" value="1"/>
</dbReference>
<comment type="subunit">
    <text evidence="5">Supercomplex made of cofactors A to E. Cofactors A and D function by capturing and stabilizing tubulin in a quasi-native conformation. Cofactor E binds to the cofactor D-tubulin complex; interaction with cofactor C then causes the release of tubulin polypeptides that are committed to the native state.</text>
</comment>
<dbReference type="InterPro" id="IPR031925">
    <property type="entry name" value="TBCC_N"/>
</dbReference>
<dbReference type="EnsemblProtists" id="PYU1_T007905">
    <property type="protein sequence ID" value="PYU1_T007905"/>
    <property type="gene ID" value="PYU1_G007889"/>
</dbReference>
<evidence type="ECO:0000256" key="3">
    <source>
        <dbReference type="ARBA" id="ARBA00022490"/>
    </source>
</evidence>
<dbReference type="GO" id="GO:0005737">
    <property type="term" value="C:cytoplasm"/>
    <property type="evidence" value="ECO:0007669"/>
    <property type="project" value="UniProtKB-SubCell"/>
</dbReference>
<name>K3WSG1_GLOUD</name>
<sequence>MADEDVTAPPSAAASADGAISLGMRCELLSSSTSGGLRASIKRYGEVAYIGAVRGLPAGEWIGVRLDKPLGKNDGSYDGVAYFTCPRLHGAFVRKEKLNIVGEFPILATHAESIEYDLNERRKAAEDKKQLEKATREQNHELNADDLVQIFWKRFTAREDEIRKQIGTFVEQKKQPTPCDKNKEIQLDDLVLRIGEMRDDAASAASMYLSPYDIRQSQIIVSKLLELVETTRTTFAPRKKFTFRARAKKAPTKEDNNGSNDDKPESESNDAKTDSQSNNLFANMDELVYANRQNEMIIVDQQSFSDDSTTKRRDLNFSHLTNCTIFVCVETSAIRGDDLKQCTIYTAPVWGSMWLENCVSCEFFVACRQLRVHLSQATTFHLRISSHPIIEDCHQMKFGPYRLHFDGLDEQLEKVGLLKDNGLWSRVNDFKWHKAQQSPNWSVCDPKQPLKPVPARLEGLISLQ</sequence>
<evidence type="ECO:0000256" key="6">
    <source>
        <dbReference type="SAM" id="MobiDB-lite"/>
    </source>
</evidence>
<evidence type="ECO:0000256" key="1">
    <source>
        <dbReference type="ARBA" id="ARBA00004496"/>
    </source>
</evidence>
<organism evidence="9 10">
    <name type="scientific">Globisporangium ultimum (strain ATCC 200006 / CBS 805.95 / DAOM BR144)</name>
    <name type="common">Pythium ultimum</name>
    <dbReference type="NCBI Taxonomy" id="431595"/>
    <lineage>
        <taxon>Eukaryota</taxon>
        <taxon>Sar</taxon>
        <taxon>Stramenopiles</taxon>
        <taxon>Oomycota</taxon>
        <taxon>Peronosporomycetes</taxon>
        <taxon>Pythiales</taxon>
        <taxon>Pythiaceae</taxon>
        <taxon>Globisporangium</taxon>
    </lineage>
</organism>
<dbReference type="PROSITE" id="PS00845">
    <property type="entry name" value="CAP_GLY_1"/>
    <property type="match status" value="1"/>
</dbReference>
<evidence type="ECO:0000259" key="7">
    <source>
        <dbReference type="PROSITE" id="PS50245"/>
    </source>
</evidence>
<feature type="region of interest" description="Disordered" evidence="6">
    <location>
        <begin position="246"/>
        <end position="277"/>
    </location>
</feature>
<evidence type="ECO:0000256" key="4">
    <source>
        <dbReference type="ARBA" id="ARBA00022990"/>
    </source>
</evidence>
<dbReference type="HOGENOM" id="CLU_032612_3_0_1"/>